<feature type="compositionally biased region" description="Acidic residues" evidence="1">
    <location>
        <begin position="361"/>
        <end position="370"/>
    </location>
</feature>
<protein>
    <submittedName>
        <fullName evidence="4">Protein TsetseEP domain-containing protein</fullName>
    </submittedName>
</protein>
<feature type="chain" id="PRO_5039905820" evidence="3">
    <location>
        <begin position="20"/>
        <end position="493"/>
    </location>
</feature>
<evidence type="ECO:0000256" key="1">
    <source>
        <dbReference type="SAM" id="MobiDB-lite"/>
    </source>
</evidence>
<reference key="1">
    <citation type="journal article" date="2019" name="Genes (Basel)">
        <title>A High-Quality De novo Genome Assembly from a Single Mosquito Using PacBio Sequencing.</title>
        <authorList>
            <person name="Kingan S.B."/>
            <person name="Heaton H."/>
            <person name="Cudini J."/>
            <person name="Lambert C.C."/>
            <person name="Baybayan P."/>
            <person name="Galvin B.D."/>
            <person name="Durbin R."/>
            <person name="Korlach J."/>
            <person name="Lawniczak M.K.N."/>
        </authorList>
    </citation>
    <scope>NUCLEOTIDE SEQUENCE [LARGE SCALE GENOMIC DNA]</scope>
    <source>
        <strain>Mali-NIH</strain>
    </source>
</reference>
<dbReference type="EnsemblMetazoa" id="ACON013053-RA">
    <property type="protein sequence ID" value="ACON013053-PA"/>
    <property type="gene ID" value="ACON013053"/>
</dbReference>
<feature type="transmembrane region" description="Helical" evidence="2">
    <location>
        <begin position="415"/>
        <end position="433"/>
    </location>
</feature>
<keyword evidence="5" id="KW-1185">Reference proteome</keyword>
<dbReference type="RefSeq" id="XP_040230447.2">
    <property type="nucleotide sequence ID" value="XM_040374513.2"/>
</dbReference>
<dbReference type="Proteomes" id="UP001105220">
    <property type="component" value="Unplaced"/>
</dbReference>
<dbReference type="AlphaFoldDB" id="A0A6E8W6P4"/>
<feature type="compositionally biased region" description="Basic and acidic residues" evidence="1">
    <location>
        <begin position="329"/>
        <end position="339"/>
    </location>
</feature>
<dbReference type="Pfam" id="PF17818">
    <property type="entry name" value="KCT2"/>
    <property type="match status" value="1"/>
</dbReference>
<dbReference type="KEGG" id="acoz:120954010"/>
<sequence length="493" mass="52816">MPTEAILLALVGLISIVGTSPLVGNPTIRAAAQTAYAAAPQAGSLNVSQTMGQDSLLQHLQAYCSKSINDAGCLAYKDMMGVANKYKVPNIEQSIAEELARKLSPSEADEFCSQLSKTLKNLPPSLSTKALEPFGSIPTCVRSCYTKDYELEEVCRALFVGYKLIPQSIGKEETEREHHQLMPIPDDSKADSLKHHPDFEKIVPAVAKVNSLPAVEAKDKAAITPGTDIDKSVRKDASEEHPKSAVIQNQPPADITKPNKQAEQGKDSDTADAGAALNTAEKAHKESVPSPVQLPHQKPVLPEKSDGDLEQQQGGLDGAVAGDVAPFDDEPKQAAEQDAKGGTPPVYETSDESEGIASAEDVNENGDDLELNGFQPVGKPDLQEKAKPDELTDSSKASDIVPGADPFYEQKDSNFFSYFLFAMFSCAMLYVAYHNKSKLLALVVEGRRTSSGRGGFSKGRKHTAAYRKLDSNLEEAITSGNGSGAHSSSQIIY</sequence>
<dbReference type="GO" id="GO:0005768">
    <property type="term" value="C:endosome"/>
    <property type="evidence" value="ECO:0007669"/>
    <property type="project" value="TreeGrafter"/>
</dbReference>
<keyword evidence="2" id="KW-0812">Transmembrane</keyword>
<evidence type="ECO:0000313" key="4">
    <source>
        <dbReference type="EnsemblMetazoa" id="ACON013053-PA"/>
    </source>
</evidence>
<evidence type="ECO:0000256" key="3">
    <source>
        <dbReference type="SAM" id="SignalP"/>
    </source>
</evidence>
<name>A0A6E8W6P4_ANOCL</name>
<feature type="compositionally biased region" description="Basic and acidic residues" evidence="1">
    <location>
        <begin position="228"/>
        <end position="243"/>
    </location>
</feature>
<organism evidence="4 5">
    <name type="scientific">Anopheles coluzzii</name>
    <name type="common">African malaria mosquito</name>
    <dbReference type="NCBI Taxonomy" id="1518534"/>
    <lineage>
        <taxon>Eukaryota</taxon>
        <taxon>Metazoa</taxon>
        <taxon>Ecdysozoa</taxon>
        <taxon>Arthropoda</taxon>
        <taxon>Hexapoda</taxon>
        <taxon>Insecta</taxon>
        <taxon>Pterygota</taxon>
        <taxon>Neoptera</taxon>
        <taxon>Endopterygota</taxon>
        <taxon>Diptera</taxon>
        <taxon>Nematocera</taxon>
        <taxon>Culicoidea</taxon>
        <taxon>Culicidae</taxon>
        <taxon>Anophelinae</taxon>
        <taxon>Anopheles</taxon>
    </lineage>
</organism>
<accession>A0A6E8W6P4</accession>
<dbReference type="VEuPathDB" id="VectorBase:ACON013053"/>
<feature type="region of interest" description="Disordered" evidence="1">
    <location>
        <begin position="171"/>
        <end position="194"/>
    </location>
</feature>
<feature type="signal peptide" evidence="3">
    <location>
        <begin position="1"/>
        <end position="19"/>
    </location>
</feature>
<proteinExistence type="predicted"/>
<dbReference type="VEuPathDB" id="VectorBase:ACMO_012936"/>
<dbReference type="GO" id="GO:0005802">
    <property type="term" value="C:trans-Golgi network"/>
    <property type="evidence" value="ECO:0007669"/>
    <property type="project" value="TreeGrafter"/>
</dbReference>
<dbReference type="PANTHER" id="PTHR23211:SF0">
    <property type="entry name" value="TRANS-GOLGI NETWORK INTEGRAL MEMBRANE PROTEIN 2"/>
    <property type="match status" value="1"/>
</dbReference>
<evidence type="ECO:0000256" key="2">
    <source>
        <dbReference type="SAM" id="Phobius"/>
    </source>
</evidence>
<feature type="compositionally biased region" description="Low complexity" evidence="1">
    <location>
        <begin position="310"/>
        <end position="325"/>
    </location>
</feature>
<keyword evidence="3" id="KW-0732">Signal</keyword>
<dbReference type="VEuPathDB" id="VectorBase:ACON2_030410"/>
<dbReference type="GeneID" id="120954010"/>
<feature type="region of interest" description="Disordered" evidence="1">
    <location>
        <begin position="226"/>
        <end position="401"/>
    </location>
</feature>
<feature type="compositionally biased region" description="Basic and acidic residues" evidence="1">
    <location>
        <begin position="381"/>
        <end position="390"/>
    </location>
</feature>
<reference evidence="4" key="2">
    <citation type="submission" date="2020-05" db="UniProtKB">
        <authorList>
            <consortium name="EnsemblMetazoa"/>
        </authorList>
    </citation>
    <scope>IDENTIFICATION</scope>
    <source>
        <strain evidence="4">Ngousso</strain>
    </source>
</reference>
<dbReference type="GO" id="GO:0030140">
    <property type="term" value="C:trans-Golgi network transport vesicle"/>
    <property type="evidence" value="ECO:0007669"/>
    <property type="project" value="TreeGrafter"/>
</dbReference>
<evidence type="ECO:0000313" key="5">
    <source>
        <dbReference type="Proteomes" id="UP001105220"/>
    </source>
</evidence>
<dbReference type="PANTHER" id="PTHR23211">
    <property type="entry name" value="TRANS-GOLGI NETWORK INTEGRAL MEMBRANE PROTEIN TGN38"/>
    <property type="match status" value="1"/>
</dbReference>
<keyword evidence="2" id="KW-1133">Transmembrane helix</keyword>
<keyword evidence="2" id="KW-0472">Membrane</keyword>